<dbReference type="GO" id="GO:0016020">
    <property type="term" value="C:membrane"/>
    <property type="evidence" value="ECO:0007669"/>
    <property type="project" value="UniProtKB-SubCell"/>
</dbReference>
<feature type="transmembrane region" description="Helical" evidence="6">
    <location>
        <begin position="81"/>
        <end position="99"/>
    </location>
</feature>
<organism evidence="7">
    <name type="scientific">viral metagenome</name>
    <dbReference type="NCBI Taxonomy" id="1070528"/>
    <lineage>
        <taxon>unclassified sequences</taxon>
        <taxon>metagenomes</taxon>
        <taxon>organismal metagenomes</taxon>
    </lineage>
</organism>
<dbReference type="EMBL" id="MN738832">
    <property type="protein sequence ID" value="QHT38603.1"/>
    <property type="molecule type" value="Genomic_DNA"/>
</dbReference>
<evidence type="ECO:0000256" key="6">
    <source>
        <dbReference type="SAM" id="Phobius"/>
    </source>
</evidence>
<protein>
    <submittedName>
        <fullName evidence="7">Uncharacterized protein</fullName>
    </submittedName>
</protein>
<dbReference type="Pfam" id="PF01036">
    <property type="entry name" value="Bac_rhodopsin"/>
    <property type="match status" value="1"/>
</dbReference>
<feature type="transmembrane region" description="Helical" evidence="6">
    <location>
        <begin position="43"/>
        <end position="61"/>
    </location>
</feature>
<evidence type="ECO:0000256" key="2">
    <source>
        <dbReference type="ARBA" id="ARBA00008130"/>
    </source>
</evidence>
<keyword evidence="4 6" id="KW-1133">Transmembrane helix</keyword>
<feature type="transmembrane region" description="Helical" evidence="6">
    <location>
        <begin position="120"/>
        <end position="138"/>
    </location>
</feature>
<dbReference type="SUPFAM" id="SSF81321">
    <property type="entry name" value="Family A G protein-coupled receptor-like"/>
    <property type="match status" value="1"/>
</dbReference>
<evidence type="ECO:0000256" key="1">
    <source>
        <dbReference type="ARBA" id="ARBA00004141"/>
    </source>
</evidence>
<comment type="subcellular location">
    <subcellularLocation>
        <location evidence="1">Membrane</location>
        <topology evidence="1">Multi-pass membrane protein</topology>
    </subcellularLocation>
</comment>
<evidence type="ECO:0000256" key="5">
    <source>
        <dbReference type="ARBA" id="ARBA00023136"/>
    </source>
</evidence>
<evidence type="ECO:0000256" key="4">
    <source>
        <dbReference type="ARBA" id="ARBA00022989"/>
    </source>
</evidence>
<keyword evidence="5 6" id="KW-0472">Membrane</keyword>
<feature type="transmembrane region" description="Helical" evidence="6">
    <location>
        <begin position="144"/>
        <end position="164"/>
    </location>
</feature>
<feature type="transmembrane region" description="Helical" evidence="6">
    <location>
        <begin position="12"/>
        <end position="31"/>
    </location>
</feature>
<feature type="transmembrane region" description="Helical" evidence="6">
    <location>
        <begin position="203"/>
        <end position="224"/>
    </location>
</feature>
<sequence>MPIANLLKATVYASLIIQILTGIGNVWILQYKTSAESKILRELIYTELAVQVVEVIFYFWLAYNFLQVKNITPKRYYDWMFTTPTMLITLIGYFVYIRYKNTAKYTGTLDLSYLLKTEGALILIVCILNALMLISGYLGEAGILNTLTSVSIGFIFFSIYFYLIYENYVKGVDGTLSVFSLFVFFWSLYGIAALMSYEWKNMFYNILDLFSKNFFGVFLTYVLYKEYIK</sequence>
<dbReference type="Gene3D" id="1.20.1070.10">
    <property type="entry name" value="Rhodopsin 7-helix transmembrane proteins"/>
    <property type="match status" value="1"/>
</dbReference>
<evidence type="ECO:0000256" key="3">
    <source>
        <dbReference type="ARBA" id="ARBA00022692"/>
    </source>
</evidence>
<feature type="transmembrane region" description="Helical" evidence="6">
    <location>
        <begin position="176"/>
        <end position="197"/>
    </location>
</feature>
<comment type="similarity">
    <text evidence="2">Belongs to the archaeal/bacterial/fungal opsin family.</text>
</comment>
<proteinExistence type="inferred from homology"/>
<dbReference type="InterPro" id="IPR001425">
    <property type="entry name" value="Arc/bac/fun_rhodopsins"/>
</dbReference>
<reference evidence="7" key="1">
    <citation type="journal article" date="2020" name="Nature">
        <title>Giant virus diversity and host interactions through global metagenomics.</title>
        <authorList>
            <person name="Schulz F."/>
            <person name="Roux S."/>
            <person name="Paez-Espino D."/>
            <person name="Jungbluth S."/>
            <person name="Walsh D.A."/>
            <person name="Denef V.J."/>
            <person name="McMahon K.D."/>
            <person name="Konstantinidis K.T."/>
            <person name="Eloe-Fadrosh E.A."/>
            <person name="Kyrpides N.C."/>
            <person name="Woyke T."/>
        </authorList>
    </citation>
    <scope>NUCLEOTIDE SEQUENCE</scope>
    <source>
        <strain evidence="7">GVMAG-S-ERX556106-38</strain>
    </source>
</reference>
<keyword evidence="3 6" id="KW-0812">Transmembrane</keyword>
<dbReference type="AlphaFoldDB" id="A0A6C0FDA3"/>
<name>A0A6C0FDA3_9ZZZZ</name>
<evidence type="ECO:0000313" key="7">
    <source>
        <dbReference type="EMBL" id="QHT38603.1"/>
    </source>
</evidence>
<accession>A0A6C0FDA3</accession>